<evidence type="ECO:0000259" key="1">
    <source>
        <dbReference type="Pfam" id="PF13304"/>
    </source>
</evidence>
<feature type="domain" description="ATPase AAA-type core" evidence="1">
    <location>
        <begin position="217"/>
        <end position="330"/>
    </location>
</feature>
<keyword evidence="4" id="KW-1185">Reference proteome</keyword>
<dbReference type="Pfam" id="PF13476">
    <property type="entry name" value="AAA_23"/>
    <property type="match status" value="1"/>
</dbReference>
<dbReference type="Gene3D" id="3.40.50.300">
    <property type="entry name" value="P-loop containing nucleotide triphosphate hydrolases"/>
    <property type="match status" value="2"/>
</dbReference>
<gene>
    <name evidence="3" type="ORF">J2X15_000560</name>
</gene>
<comment type="caution">
    <text evidence="3">The sequence shown here is derived from an EMBL/GenBank/DDBJ whole genome shotgun (WGS) entry which is preliminary data.</text>
</comment>
<dbReference type="SUPFAM" id="SSF52540">
    <property type="entry name" value="P-loop containing nucleoside triphosphate hydrolases"/>
    <property type="match status" value="1"/>
</dbReference>
<name>A0ABU1ZID5_9BURK</name>
<dbReference type="InterPro" id="IPR003959">
    <property type="entry name" value="ATPase_AAA_core"/>
</dbReference>
<sequence length="597" mass="66696">MHIKTLQIQNYKSFWQSEEIPFEQGFNLIVGQNDAGKSALLECLLPGIENKPHRSMLTAPEGHIQDVPESTATKRIQLTSGDLKAYLSSSRDLGVPGNGNESDSVKQRFTERVESGGEFKGTWIQRNFQDGNFEPPFAGGSPLRFKNTKWPSGIELGEHHVTGGGNCLQDIGWRIGEDIYGFKAERYRVGASTANGNRVLLPDASNLPEVLNKLAEDPATEKELLNNVRTIFPHIKHISAALEGNNTAHIRIWTHDISTRRRDLAIPLADSGSGIGQVLAMLYVVVTADRPKVILIDEPQSFLHPGAVRKLFEILRTHSQHQYILTTHAPMGLAMTGSENMLLVRRGEEQSTVTRLDPATQEGVSIFLSEVGARLSDVYGADNVLWVEGKTEERCFPIILRDVAHQKIRGTQILGVVNTGDLETEHADRVVEIYQRLSNSASVLPPALAFVFDSEGRSQKEMDDISRRANGLLKWLPRRMYENYLIDCQAVCAVINEEDTTRMAPLLEETVKSWLTDHGANSKFFPKTGASSNFGTEEWNRDVHGGKILQDLFGEFTEQRVRYDKVRHGEKLTTLLSTRPTPSINELAVFLSSFFRE</sequence>
<dbReference type="PANTHER" id="PTHR43581">
    <property type="entry name" value="ATP/GTP PHOSPHATASE"/>
    <property type="match status" value="1"/>
</dbReference>
<dbReference type="InterPro" id="IPR027417">
    <property type="entry name" value="P-loop_NTPase"/>
</dbReference>
<evidence type="ECO:0000313" key="3">
    <source>
        <dbReference type="EMBL" id="MDR7305294.1"/>
    </source>
</evidence>
<dbReference type="EMBL" id="JAVDXO010000001">
    <property type="protein sequence ID" value="MDR7305294.1"/>
    <property type="molecule type" value="Genomic_DNA"/>
</dbReference>
<proteinExistence type="predicted"/>
<protein>
    <submittedName>
        <fullName evidence="3">ABC-type cobalamin/Fe3+-siderophores transport system ATPase subunit</fullName>
    </submittedName>
</protein>
<dbReference type="PANTHER" id="PTHR43581:SF2">
    <property type="entry name" value="EXCINUCLEASE ATPASE SUBUNIT"/>
    <property type="match status" value="1"/>
</dbReference>
<dbReference type="InterPro" id="IPR038729">
    <property type="entry name" value="Rad50/SbcC_AAA"/>
</dbReference>
<dbReference type="Proteomes" id="UP001268089">
    <property type="component" value="Unassembled WGS sequence"/>
</dbReference>
<dbReference type="InterPro" id="IPR051396">
    <property type="entry name" value="Bact_Antivir_Def_Nuclease"/>
</dbReference>
<reference evidence="3 4" key="1">
    <citation type="submission" date="2023-07" db="EMBL/GenBank/DDBJ databases">
        <title>Sorghum-associated microbial communities from plants grown in Nebraska, USA.</title>
        <authorList>
            <person name="Schachtman D."/>
        </authorList>
    </citation>
    <scope>NUCLEOTIDE SEQUENCE [LARGE SCALE GENOMIC DNA]</scope>
    <source>
        <strain evidence="3 4">BE308</strain>
    </source>
</reference>
<evidence type="ECO:0000313" key="4">
    <source>
        <dbReference type="Proteomes" id="UP001268089"/>
    </source>
</evidence>
<dbReference type="RefSeq" id="WP_310339317.1">
    <property type="nucleotide sequence ID" value="NZ_JAVDXO010000001.1"/>
</dbReference>
<evidence type="ECO:0000259" key="2">
    <source>
        <dbReference type="Pfam" id="PF13476"/>
    </source>
</evidence>
<feature type="domain" description="Rad50/SbcC-type AAA" evidence="2">
    <location>
        <begin position="6"/>
        <end position="45"/>
    </location>
</feature>
<accession>A0ABU1ZID5</accession>
<dbReference type="CDD" id="cd00267">
    <property type="entry name" value="ABC_ATPase"/>
    <property type="match status" value="1"/>
</dbReference>
<dbReference type="Pfam" id="PF13304">
    <property type="entry name" value="AAA_21"/>
    <property type="match status" value="1"/>
</dbReference>
<organism evidence="3 4">
    <name type="scientific">Rhodoferax saidenbachensis</name>
    <dbReference type="NCBI Taxonomy" id="1484693"/>
    <lineage>
        <taxon>Bacteria</taxon>
        <taxon>Pseudomonadati</taxon>
        <taxon>Pseudomonadota</taxon>
        <taxon>Betaproteobacteria</taxon>
        <taxon>Burkholderiales</taxon>
        <taxon>Comamonadaceae</taxon>
        <taxon>Rhodoferax</taxon>
    </lineage>
</organism>